<dbReference type="CDD" id="cd16936">
    <property type="entry name" value="HATPase_RsbW-like"/>
    <property type="match status" value="1"/>
</dbReference>
<keyword evidence="4" id="KW-1185">Reference proteome</keyword>
<evidence type="ECO:0000256" key="1">
    <source>
        <dbReference type="ARBA" id="ARBA00022527"/>
    </source>
</evidence>
<reference evidence="3 4" key="1">
    <citation type="submission" date="2020-08" db="EMBL/GenBank/DDBJ databases">
        <title>Genemic of Streptomyces polyaspartic.</title>
        <authorList>
            <person name="Liu W."/>
        </authorList>
    </citation>
    <scope>NUCLEOTIDE SEQUENCE [LARGE SCALE GENOMIC DNA]</scope>
    <source>
        <strain evidence="3 4">TRM66268-LWL</strain>
    </source>
</reference>
<dbReference type="Pfam" id="PF13581">
    <property type="entry name" value="HATPase_c_2"/>
    <property type="match status" value="1"/>
</dbReference>
<dbReference type="InterPro" id="IPR050267">
    <property type="entry name" value="Anti-sigma-factor_SerPK"/>
</dbReference>
<evidence type="ECO:0000259" key="2">
    <source>
        <dbReference type="Pfam" id="PF13581"/>
    </source>
</evidence>
<proteinExistence type="predicted"/>
<dbReference type="PANTHER" id="PTHR35526:SF3">
    <property type="entry name" value="ANTI-SIGMA-F FACTOR RSBW"/>
    <property type="match status" value="1"/>
</dbReference>
<accession>A0ABR7SWH2</accession>
<keyword evidence="1" id="KW-0723">Serine/threonine-protein kinase</keyword>
<dbReference type="GO" id="GO:0005524">
    <property type="term" value="F:ATP binding"/>
    <property type="evidence" value="ECO:0007669"/>
    <property type="project" value="UniProtKB-KW"/>
</dbReference>
<keyword evidence="3" id="KW-0067">ATP-binding</keyword>
<keyword evidence="3" id="KW-0547">Nucleotide-binding</keyword>
<sequence length="137" mass="15022">MPTVTPPPWAYTLQMPHDPRAPGIARATLRAILHTHDLAELSLTAELLTSELVTNAFLYADGPYALRIGERPDGRLRVGVWDANPEIPPPFADVPVPGEPEREGGRGLLLVQACADRYGAYALKEPGKYLWAECVRP</sequence>
<dbReference type="Proteomes" id="UP000642284">
    <property type="component" value="Unassembled WGS sequence"/>
</dbReference>
<dbReference type="InterPro" id="IPR003594">
    <property type="entry name" value="HATPase_dom"/>
</dbReference>
<protein>
    <submittedName>
        <fullName evidence="3">ATP-binding protein</fullName>
    </submittedName>
</protein>
<dbReference type="EMBL" id="JACTVJ010000035">
    <property type="protein sequence ID" value="MBC9719139.1"/>
    <property type="molecule type" value="Genomic_DNA"/>
</dbReference>
<evidence type="ECO:0000313" key="3">
    <source>
        <dbReference type="EMBL" id="MBC9719139.1"/>
    </source>
</evidence>
<dbReference type="SUPFAM" id="SSF55874">
    <property type="entry name" value="ATPase domain of HSP90 chaperone/DNA topoisomerase II/histidine kinase"/>
    <property type="match status" value="1"/>
</dbReference>
<feature type="domain" description="Histidine kinase/HSP90-like ATPase" evidence="2">
    <location>
        <begin position="18"/>
        <end position="130"/>
    </location>
</feature>
<dbReference type="PANTHER" id="PTHR35526">
    <property type="entry name" value="ANTI-SIGMA-F FACTOR RSBW-RELATED"/>
    <property type="match status" value="1"/>
</dbReference>
<dbReference type="Gene3D" id="3.30.565.10">
    <property type="entry name" value="Histidine kinase-like ATPase, C-terminal domain"/>
    <property type="match status" value="1"/>
</dbReference>
<keyword evidence="1" id="KW-0418">Kinase</keyword>
<organism evidence="3 4">
    <name type="scientific">Streptomyces polyasparticus</name>
    <dbReference type="NCBI Taxonomy" id="2767826"/>
    <lineage>
        <taxon>Bacteria</taxon>
        <taxon>Bacillati</taxon>
        <taxon>Actinomycetota</taxon>
        <taxon>Actinomycetes</taxon>
        <taxon>Kitasatosporales</taxon>
        <taxon>Streptomycetaceae</taxon>
        <taxon>Streptomyces</taxon>
    </lineage>
</organism>
<dbReference type="InterPro" id="IPR036890">
    <property type="entry name" value="HATPase_C_sf"/>
</dbReference>
<comment type="caution">
    <text evidence="3">The sequence shown here is derived from an EMBL/GenBank/DDBJ whole genome shotgun (WGS) entry which is preliminary data.</text>
</comment>
<name>A0ABR7SWH2_9ACTN</name>
<gene>
    <name evidence="3" type="ORF">H9Y04_42175</name>
</gene>
<evidence type="ECO:0000313" key="4">
    <source>
        <dbReference type="Proteomes" id="UP000642284"/>
    </source>
</evidence>
<keyword evidence="1" id="KW-0808">Transferase</keyword>